<comment type="caution">
    <text evidence="2">The sequence shown here is derived from an EMBL/GenBank/DDBJ whole genome shotgun (WGS) entry which is preliminary data.</text>
</comment>
<organism evidence="2 3">
    <name type="scientific">Actinomadura vinacea</name>
    <dbReference type="NCBI Taxonomy" id="115336"/>
    <lineage>
        <taxon>Bacteria</taxon>
        <taxon>Bacillati</taxon>
        <taxon>Actinomycetota</taxon>
        <taxon>Actinomycetes</taxon>
        <taxon>Streptosporangiales</taxon>
        <taxon>Thermomonosporaceae</taxon>
        <taxon>Actinomadura</taxon>
    </lineage>
</organism>
<protein>
    <submittedName>
        <fullName evidence="2">Uncharacterized protein</fullName>
    </submittedName>
</protein>
<name>A0ABP5X3M5_9ACTN</name>
<evidence type="ECO:0000313" key="3">
    <source>
        <dbReference type="Proteomes" id="UP001501231"/>
    </source>
</evidence>
<accession>A0ABP5X3M5</accession>
<feature type="region of interest" description="Disordered" evidence="1">
    <location>
        <begin position="24"/>
        <end position="46"/>
    </location>
</feature>
<evidence type="ECO:0000256" key="1">
    <source>
        <dbReference type="SAM" id="MobiDB-lite"/>
    </source>
</evidence>
<dbReference type="Proteomes" id="UP001501231">
    <property type="component" value="Unassembled WGS sequence"/>
</dbReference>
<gene>
    <name evidence="2" type="ORF">GCM10010191_71160</name>
</gene>
<proteinExistence type="predicted"/>
<sequence>MNIGFMPGVWNVHDRPHIVLHGEPAAHPQEGEDPAPGIPECRSRDSRRWEGAALADPGLRWRGLPTSRTATGRRCSPIAAGRPGPDGPVAVDTGTFAIT</sequence>
<evidence type="ECO:0000313" key="2">
    <source>
        <dbReference type="EMBL" id="GAA2444227.1"/>
    </source>
</evidence>
<keyword evidence="3" id="KW-1185">Reference proteome</keyword>
<feature type="region of interest" description="Disordered" evidence="1">
    <location>
        <begin position="58"/>
        <end position="99"/>
    </location>
</feature>
<dbReference type="EMBL" id="BAAARW010000027">
    <property type="protein sequence ID" value="GAA2444227.1"/>
    <property type="molecule type" value="Genomic_DNA"/>
</dbReference>
<reference evidence="3" key="1">
    <citation type="journal article" date="2019" name="Int. J. Syst. Evol. Microbiol.">
        <title>The Global Catalogue of Microorganisms (GCM) 10K type strain sequencing project: providing services to taxonomists for standard genome sequencing and annotation.</title>
        <authorList>
            <consortium name="The Broad Institute Genomics Platform"/>
            <consortium name="The Broad Institute Genome Sequencing Center for Infectious Disease"/>
            <person name="Wu L."/>
            <person name="Ma J."/>
        </authorList>
    </citation>
    <scope>NUCLEOTIDE SEQUENCE [LARGE SCALE GENOMIC DNA]</scope>
    <source>
        <strain evidence="3">JCM 3325</strain>
    </source>
</reference>